<sequence length="108" mass="11857">MPIAGLQKDYKFQFQARISDSSMDSFNEYRQQLQSLEHENKQRQGGARKAKMLKNSSFPYLMPCVTVGLGAAFITRTGPDGVGDGAALLGDAWIRDGVELGIDDEDGE</sequence>
<gene>
    <name evidence="1" type="ORF">DSL72_005015</name>
</gene>
<dbReference type="AlphaFoldDB" id="A0A8A3PE16"/>
<evidence type="ECO:0000313" key="2">
    <source>
        <dbReference type="Proteomes" id="UP000672032"/>
    </source>
</evidence>
<protein>
    <submittedName>
        <fullName evidence="1">Uncharacterized protein</fullName>
    </submittedName>
</protein>
<dbReference type="OrthoDB" id="10556965at2759"/>
<evidence type="ECO:0000313" key="1">
    <source>
        <dbReference type="EMBL" id="QSZ33447.1"/>
    </source>
</evidence>
<organism evidence="1 2">
    <name type="scientific">Monilinia vaccinii-corymbosi</name>
    <dbReference type="NCBI Taxonomy" id="61207"/>
    <lineage>
        <taxon>Eukaryota</taxon>
        <taxon>Fungi</taxon>
        <taxon>Dikarya</taxon>
        <taxon>Ascomycota</taxon>
        <taxon>Pezizomycotina</taxon>
        <taxon>Leotiomycetes</taxon>
        <taxon>Helotiales</taxon>
        <taxon>Sclerotiniaceae</taxon>
        <taxon>Monilinia</taxon>
    </lineage>
</organism>
<keyword evidence="2" id="KW-1185">Reference proteome</keyword>
<reference evidence="1" key="1">
    <citation type="submission" date="2020-10" db="EMBL/GenBank/DDBJ databases">
        <title>Genome Sequence of Monilinia vaccinii-corymbosi Sheds Light on Mummy Berry Disease Infection of Blueberry and Mating Type.</title>
        <authorList>
            <person name="Yow A.G."/>
            <person name="Zhang Y."/>
            <person name="Bansal K."/>
            <person name="Eacker S.M."/>
            <person name="Sullivan S."/>
            <person name="Liachko I."/>
            <person name="Cubeta M.A."/>
            <person name="Rollins J.A."/>
            <person name="Ashrafi H."/>
        </authorList>
    </citation>
    <scope>NUCLEOTIDE SEQUENCE</scope>
    <source>
        <strain evidence="1">RL-1</strain>
    </source>
</reference>
<dbReference type="Proteomes" id="UP000672032">
    <property type="component" value="Chromosome 4"/>
</dbReference>
<dbReference type="EMBL" id="CP063408">
    <property type="protein sequence ID" value="QSZ33447.1"/>
    <property type="molecule type" value="Genomic_DNA"/>
</dbReference>
<name>A0A8A3PE16_9HELO</name>
<proteinExistence type="predicted"/>
<accession>A0A8A3PE16</accession>